<evidence type="ECO:0000313" key="2">
    <source>
        <dbReference type="Proteomes" id="UP001140510"/>
    </source>
</evidence>
<accession>A0A9W8ZL73</accession>
<sequence length="81" mass="8975">MSSEYEEMVNYKKLIVCVSFVIAMLQKDIDFCEAQLRGLKGTPHGEDAIYDVLMYKKGYGVCAAGVSVVQASVVVPELTMY</sequence>
<gene>
    <name evidence="1" type="ORF">N0V91_003002</name>
</gene>
<keyword evidence="2" id="KW-1185">Reference proteome</keyword>
<evidence type="ECO:0000313" key="1">
    <source>
        <dbReference type="EMBL" id="KAJ4408746.1"/>
    </source>
</evidence>
<name>A0A9W8ZL73_9PLEO</name>
<protein>
    <submittedName>
        <fullName evidence="1">Uncharacterized protein</fullName>
    </submittedName>
</protein>
<dbReference type="EMBL" id="JAPEVA010000014">
    <property type="protein sequence ID" value="KAJ4408746.1"/>
    <property type="molecule type" value="Genomic_DNA"/>
</dbReference>
<reference evidence="1" key="1">
    <citation type="submission" date="2022-10" db="EMBL/GenBank/DDBJ databases">
        <title>Tapping the CABI collections for fungal endophytes: first genome assemblies for Collariella, Neodidymelliopsis, Ascochyta clinopodiicola, Didymella pomorum, Didymosphaeria variabile, Neocosmospora piperis and Neocucurbitaria cava.</title>
        <authorList>
            <person name="Hill R."/>
        </authorList>
    </citation>
    <scope>NUCLEOTIDE SEQUENCE</scope>
    <source>
        <strain evidence="1">IMI 355091</strain>
    </source>
</reference>
<organism evidence="1 2">
    <name type="scientific">Didymella pomorum</name>
    <dbReference type="NCBI Taxonomy" id="749634"/>
    <lineage>
        <taxon>Eukaryota</taxon>
        <taxon>Fungi</taxon>
        <taxon>Dikarya</taxon>
        <taxon>Ascomycota</taxon>
        <taxon>Pezizomycotina</taxon>
        <taxon>Dothideomycetes</taxon>
        <taxon>Pleosporomycetidae</taxon>
        <taxon>Pleosporales</taxon>
        <taxon>Pleosporineae</taxon>
        <taxon>Didymellaceae</taxon>
        <taxon>Didymella</taxon>
    </lineage>
</organism>
<dbReference type="AlphaFoldDB" id="A0A9W8ZL73"/>
<proteinExistence type="predicted"/>
<dbReference type="Proteomes" id="UP001140510">
    <property type="component" value="Unassembled WGS sequence"/>
</dbReference>
<comment type="caution">
    <text evidence="1">The sequence shown here is derived from an EMBL/GenBank/DDBJ whole genome shotgun (WGS) entry which is preliminary data.</text>
</comment>